<feature type="binding site" evidence="9">
    <location>
        <position position="52"/>
    </location>
    <ligand>
        <name>Mg(2+)</name>
        <dbReference type="ChEBI" id="CHEBI:18420"/>
    </ligand>
</feature>
<dbReference type="SMART" id="SM00358">
    <property type="entry name" value="DSRM"/>
    <property type="match status" value="1"/>
</dbReference>
<evidence type="ECO:0000313" key="12">
    <source>
        <dbReference type="EMBL" id="OAA30958.1"/>
    </source>
</evidence>
<dbReference type="InterPro" id="IPR014720">
    <property type="entry name" value="dsRBD_dom"/>
</dbReference>
<keyword evidence="8 9" id="KW-0694">RNA-binding</keyword>
<dbReference type="PROSITE" id="PS00517">
    <property type="entry name" value="RNASE_3_1"/>
    <property type="match status" value="1"/>
</dbReference>
<dbReference type="AlphaFoldDB" id="A0A176K1D6"/>
<dbReference type="Pfam" id="PF14622">
    <property type="entry name" value="Ribonucleas_3_3"/>
    <property type="match status" value="1"/>
</dbReference>
<accession>A0A176K1D6</accession>
<keyword evidence="9" id="KW-0699">rRNA-binding</keyword>
<dbReference type="SUPFAM" id="SSF54768">
    <property type="entry name" value="dsRNA-binding domain-like"/>
    <property type="match status" value="1"/>
</dbReference>
<keyword evidence="3 9" id="KW-0698">rRNA processing</keyword>
<feature type="domain" description="RNase III" evidence="11">
    <location>
        <begin position="10"/>
        <end position="138"/>
    </location>
</feature>
<dbReference type="Gene3D" id="3.30.160.20">
    <property type="match status" value="1"/>
</dbReference>
<dbReference type="Proteomes" id="UP000077339">
    <property type="component" value="Unassembled WGS sequence"/>
</dbReference>
<feature type="active site" evidence="9">
    <location>
        <position position="56"/>
    </location>
</feature>
<comment type="caution">
    <text evidence="12">The sequence shown here is derived from an EMBL/GenBank/DDBJ whole genome shotgun (WGS) entry which is preliminary data.</text>
</comment>
<dbReference type="EMBL" id="JFHK01000005">
    <property type="protein sequence ID" value="OAA30958.1"/>
    <property type="molecule type" value="Genomic_DNA"/>
</dbReference>
<evidence type="ECO:0000256" key="7">
    <source>
        <dbReference type="ARBA" id="ARBA00022801"/>
    </source>
</evidence>
<comment type="catalytic activity">
    <reaction evidence="1 9">
        <text>Endonucleolytic cleavage to 5'-phosphomonoester.</text>
        <dbReference type="EC" id="3.1.26.3"/>
    </reaction>
</comment>
<keyword evidence="5 9" id="KW-0540">Nuclease</keyword>
<comment type="function">
    <text evidence="9">Digests double-stranded RNA. Involved in the processing of primary rRNA transcript to yield the immediate precursors to the large and small rRNAs (23S and 16S). Processes some mRNAs, and tRNAs when they are encoded in the rRNA operon. Processes pre-crRNA and tracrRNA of type II CRISPR loci if present in the organism.</text>
</comment>
<dbReference type="InterPro" id="IPR011907">
    <property type="entry name" value="RNase_III"/>
</dbReference>
<comment type="cofactor">
    <cofactor evidence="9">
        <name>Mg(2+)</name>
        <dbReference type="ChEBI" id="CHEBI:18420"/>
    </cofactor>
</comment>
<evidence type="ECO:0000256" key="5">
    <source>
        <dbReference type="ARBA" id="ARBA00022722"/>
    </source>
</evidence>
<dbReference type="PROSITE" id="PS50142">
    <property type="entry name" value="RNASE_3_2"/>
    <property type="match status" value="1"/>
</dbReference>
<dbReference type="HAMAP" id="MF_00104">
    <property type="entry name" value="RNase_III"/>
    <property type="match status" value="1"/>
</dbReference>
<reference evidence="12 13" key="1">
    <citation type="submission" date="2014-02" db="EMBL/GenBank/DDBJ databases">
        <title>Kosmotoga genome sequencing.</title>
        <authorList>
            <person name="Pollo S.M."/>
            <person name="Charchuk R."/>
            <person name="Nesbo C.L."/>
        </authorList>
    </citation>
    <scope>NUCLEOTIDE SEQUENCE [LARGE SCALE GENOMIC DNA]</scope>
    <source>
        <strain evidence="12 13">S304</strain>
    </source>
</reference>
<protein>
    <recommendedName>
        <fullName evidence="9">Ribonuclease 3</fullName>
        <ecNumber evidence="9">3.1.26.3</ecNumber>
    </recommendedName>
    <alternativeName>
        <fullName evidence="9">Ribonuclease III</fullName>
        <shortName evidence="9">RNase III</shortName>
    </alternativeName>
</protein>
<keyword evidence="9" id="KW-0819">tRNA processing</keyword>
<dbReference type="Pfam" id="PF00035">
    <property type="entry name" value="dsrm"/>
    <property type="match status" value="1"/>
</dbReference>
<sequence>MKMESFTKSAEKFIKALGIKDMDTELMIRALCHSSFANENTFLNLESNERLEFLGDAILDFILAEILYTEYSLSEGRMSKIRSAVASESILSRAAREIKLGDFLLLGKGEENSGGREKDSLLADAFEAVLAAIYLSKGLEDAKNFIEEVLKKYIEQALSGELVMDYKTRLQEYTQKFFGLRPEYRLKNKEEDETFSVEVYLDGKLLGCGKGKTKKKAEQQAAKSAYEKFLNEGENDA</sequence>
<name>A0A176K1D6_9BACT</name>
<dbReference type="GO" id="GO:0019843">
    <property type="term" value="F:rRNA binding"/>
    <property type="evidence" value="ECO:0007669"/>
    <property type="project" value="UniProtKB-KW"/>
</dbReference>
<dbReference type="CDD" id="cd10845">
    <property type="entry name" value="DSRM_RNAse_III_family"/>
    <property type="match status" value="1"/>
</dbReference>
<dbReference type="EC" id="3.1.26.3" evidence="9"/>
<dbReference type="STRING" id="1453497.AT15_08235"/>
<dbReference type="GO" id="GO:0004525">
    <property type="term" value="F:ribonuclease III activity"/>
    <property type="evidence" value="ECO:0007669"/>
    <property type="project" value="UniProtKB-UniRule"/>
</dbReference>
<keyword evidence="13" id="KW-1185">Reference proteome</keyword>
<dbReference type="PANTHER" id="PTHR11207:SF0">
    <property type="entry name" value="RIBONUCLEASE 3"/>
    <property type="match status" value="1"/>
</dbReference>
<feature type="active site" evidence="9">
    <location>
        <position position="127"/>
    </location>
</feature>
<feature type="domain" description="DRBM" evidence="10">
    <location>
        <begin position="165"/>
        <end position="231"/>
    </location>
</feature>
<dbReference type="GO" id="GO:0006397">
    <property type="term" value="P:mRNA processing"/>
    <property type="evidence" value="ECO:0007669"/>
    <property type="project" value="UniProtKB-UniRule"/>
</dbReference>
<dbReference type="GO" id="GO:0003725">
    <property type="term" value="F:double-stranded RNA binding"/>
    <property type="evidence" value="ECO:0007669"/>
    <property type="project" value="TreeGrafter"/>
</dbReference>
<dbReference type="GO" id="GO:0006364">
    <property type="term" value="P:rRNA processing"/>
    <property type="evidence" value="ECO:0007669"/>
    <property type="project" value="UniProtKB-UniRule"/>
</dbReference>
<proteinExistence type="inferred from homology"/>
<dbReference type="PROSITE" id="PS50137">
    <property type="entry name" value="DS_RBD"/>
    <property type="match status" value="1"/>
</dbReference>
<dbReference type="SMART" id="SM00535">
    <property type="entry name" value="RIBOc"/>
    <property type="match status" value="1"/>
</dbReference>
<feature type="binding site" evidence="9">
    <location>
        <position position="124"/>
    </location>
    <ligand>
        <name>Mg(2+)</name>
        <dbReference type="ChEBI" id="CHEBI:18420"/>
    </ligand>
</feature>
<dbReference type="PANTHER" id="PTHR11207">
    <property type="entry name" value="RIBONUCLEASE III"/>
    <property type="match status" value="1"/>
</dbReference>
<dbReference type="GO" id="GO:0010468">
    <property type="term" value="P:regulation of gene expression"/>
    <property type="evidence" value="ECO:0007669"/>
    <property type="project" value="TreeGrafter"/>
</dbReference>
<comment type="similarity">
    <text evidence="2">Belongs to the ribonuclease III family.</text>
</comment>
<gene>
    <name evidence="9" type="primary">rnc</name>
    <name evidence="12" type="ORF">AT15_08235</name>
</gene>
<feature type="binding site" evidence="9">
    <location>
        <position position="127"/>
    </location>
    <ligand>
        <name>Mg(2+)</name>
        <dbReference type="ChEBI" id="CHEBI:18420"/>
    </ligand>
</feature>
<organism evidence="12 13">
    <name type="scientific">Kosmotoga arenicorallina S304</name>
    <dbReference type="NCBI Taxonomy" id="1453497"/>
    <lineage>
        <taxon>Bacteria</taxon>
        <taxon>Thermotogati</taxon>
        <taxon>Thermotogota</taxon>
        <taxon>Thermotogae</taxon>
        <taxon>Kosmotogales</taxon>
        <taxon>Kosmotogaceae</taxon>
        <taxon>Kosmotoga</taxon>
    </lineage>
</organism>
<keyword evidence="9" id="KW-0963">Cytoplasm</keyword>
<keyword evidence="9" id="KW-0460">Magnesium</keyword>
<evidence type="ECO:0000259" key="11">
    <source>
        <dbReference type="PROSITE" id="PS50142"/>
    </source>
</evidence>
<dbReference type="GO" id="GO:0008033">
    <property type="term" value="P:tRNA processing"/>
    <property type="evidence" value="ECO:0007669"/>
    <property type="project" value="UniProtKB-KW"/>
</dbReference>
<evidence type="ECO:0000313" key="13">
    <source>
        <dbReference type="Proteomes" id="UP000077339"/>
    </source>
</evidence>
<dbReference type="PATRIC" id="fig|1453497.3.peg.1636"/>
<evidence type="ECO:0000256" key="1">
    <source>
        <dbReference type="ARBA" id="ARBA00000109"/>
    </source>
</evidence>
<evidence type="ECO:0000256" key="6">
    <source>
        <dbReference type="ARBA" id="ARBA00022759"/>
    </source>
</evidence>
<evidence type="ECO:0000256" key="3">
    <source>
        <dbReference type="ARBA" id="ARBA00022552"/>
    </source>
</evidence>
<comment type="subunit">
    <text evidence="9">Homodimer.</text>
</comment>
<dbReference type="NCBIfam" id="TIGR02191">
    <property type="entry name" value="RNaseIII"/>
    <property type="match status" value="1"/>
</dbReference>
<keyword evidence="6 9" id="KW-0255">Endonuclease</keyword>
<dbReference type="InterPro" id="IPR000999">
    <property type="entry name" value="RNase_III_dom"/>
</dbReference>
<keyword evidence="9" id="KW-0479">Metal-binding</keyword>
<keyword evidence="7 9" id="KW-0378">Hydrolase</keyword>
<comment type="subcellular location">
    <subcellularLocation>
        <location evidence="9">Cytoplasm</location>
    </subcellularLocation>
</comment>
<dbReference type="InterPro" id="IPR036389">
    <property type="entry name" value="RNase_III_sf"/>
</dbReference>
<keyword evidence="4 9" id="KW-0507">mRNA processing</keyword>
<dbReference type="CDD" id="cd00593">
    <property type="entry name" value="RIBOc"/>
    <property type="match status" value="1"/>
</dbReference>
<evidence type="ECO:0000256" key="8">
    <source>
        <dbReference type="ARBA" id="ARBA00022884"/>
    </source>
</evidence>
<dbReference type="GO" id="GO:0046872">
    <property type="term" value="F:metal ion binding"/>
    <property type="evidence" value="ECO:0007669"/>
    <property type="project" value="UniProtKB-KW"/>
</dbReference>
<dbReference type="GO" id="GO:0005737">
    <property type="term" value="C:cytoplasm"/>
    <property type="evidence" value="ECO:0007669"/>
    <property type="project" value="UniProtKB-SubCell"/>
</dbReference>
<evidence type="ECO:0000259" key="10">
    <source>
        <dbReference type="PROSITE" id="PS50137"/>
    </source>
</evidence>
<evidence type="ECO:0000256" key="4">
    <source>
        <dbReference type="ARBA" id="ARBA00022664"/>
    </source>
</evidence>
<dbReference type="FunFam" id="1.10.1520.10:FF:000001">
    <property type="entry name" value="Ribonuclease 3"/>
    <property type="match status" value="1"/>
</dbReference>
<evidence type="ECO:0000256" key="9">
    <source>
        <dbReference type="HAMAP-Rule" id="MF_00104"/>
    </source>
</evidence>
<dbReference type="SUPFAM" id="SSF69065">
    <property type="entry name" value="RNase III domain-like"/>
    <property type="match status" value="1"/>
</dbReference>
<dbReference type="Gene3D" id="1.10.1520.10">
    <property type="entry name" value="Ribonuclease III domain"/>
    <property type="match status" value="1"/>
</dbReference>
<evidence type="ECO:0000256" key="2">
    <source>
        <dbReference type="ARBA" id="ARBA00010183"/>
    </source>
</evidence>